<dbReference type="AlphaFoldDB" id="A0A6J6PF62"/>
<proteinExistence type="predicted"/>
<protein>
    <submittedName>
        <fullName evidence="1">Unannotated protein</fullName>
    </submittedName>
</protein>
<dbReference type="PROSITE" id="PS51257">
    <property type="entry name" value="PROKAR_LIPOPROTEIN"/>
    <property type="match status" value="1"/>
</dbReference>
<name>A0A6J6PF62_9ZZZZ</name>
<dbReference type="EMBL" id="CAEZXP010000002">
    <property type="protein sequence ID" value="CAB4694974.1"/>
    <property type="molecule type" value="Genomic_DNA"/>
</dbReference>
<evidence type="ECO:0000313" key="1">
    <source>
        <dbReference type="EMBL" id="CAB4694974.1"/>
    </source>
</evidence>
<reference evidence="1" key="1">
    <citation type="submission" date="2020-05" db="EMBL/GenBank/DDBJ databases">
        <authorList>
            <person name="Chiriac C."/>
            <person name="Salcher M."/>
            <person name="Ghai R."/>
            <person name="Kavagutti S V."/>
        </authorList>
    </citation>
    <scope>NUCLEOTIDE SEQUENCE</scope>
</reference>
<accession>A0A6J6PF62</accession>
<organism evidence="1">
    <name type="scientific">freshwater metagenome</name>
    <dbReference type="NCBI Taxonomy" id="449393"/>
    <lineage>
        <taxon>unclassified sequences</taxon>
        <taxon>metagenomes</taxon>
        <taxon>ecological metagenomes</taxon>
    </lineage>
</organism>
<sequence>MVGRLGRYRTFGAALCAVALAASGLLLAGCGSSGAETATTETVATLALDTTTPLPEPGLYTLGASWRCLQSQTTVRRAPSSIISSKAGGLLVTRPEALLYVAFNVNEKDAQVQAKELKRVTGLMGAAGTVAIRKNVVFWTNGDTLTPGDLNLIDSCLQ</sequence>
<gene>
    <name evidence="1" type="ORF">UFOPK2399_00961</name>
</gene>